<reference evidence="1 2" key="1">
    <citation type="journal article" date="2019" name="Int. J. Syst. Evol. Microbiol.">
        <title>Capsulimonas corticalis gen. nov., sp. nov., an aerobic capsulated bacterium, of a novel bacterial order, Capsulimonadales ord. nov., of the class Armatimonadia of the phylum Armatimonadetes.</title>
        <authorList>
            <person name="Li J."/>
            <person name="Kudo C."/>
            <person name="Tonouchi A."/>
        </authorList>
    </citation>
    <scope>NUCLEOTIDE SEQUENCE [LARGE SCALE GENOMIC DNA]</scope>
    <source>
        <strain evidence="1 2">AX-7</strain>
    </source>
</reference>
<dbReference type="Proteomes" id="UP000287394">
    <property type="component" value="Chromosome"/>
</dbReference>
<dbReference type="KEGG" id="ccot:CCAX7_57690"/>
<accession>A0A402D051</accession>
<dbReference type="AlphaFoldDB" id="A0A402D051"/>
<dbReference type="EMBL" id="AP025739">
    <property type="protein sequence ID" value="BDI33718.1"/>
    <property type="molecule type" value="Genomic_DNA"/>
</dbReference>
<gene>
    <name evidence="1" type="ORF">CCAX7_57690</name>
</gene>
<proteinExistence type="predicted"/>
<evidence type="ECO:0000313" key="1">
    <source>
        <dbReference type="EMBL" id="BDI33718.1"/>
    </source>
</evidence>
<organism evidence="1 2">
    <name type="scientific">Capsulimonas corticalis</name>
    <dbReference type="NCBI Taxonomy" id="2219043"/>
    <lineage>
        <taxon>Bacteria</taxon>
        <taxon>Bacillati</taxon>
        <taxon>Armatimonadota</taxon>
        <taxon>Armatimonadia</taxon>
        <taxon>Capsulimonadales</taxon>
        <taxon>Capsulimonadaceae</taxon>
        <taxon>Capsulimonas</taxon>
    </lineage>
</organism>
<name>A0A402D051_9BACT</name>
<sequence length="74" mass="7064">MAVQAIRGGSTGDATAAGEATLDTSNAPAAIGDAIAVCCFFSGIAIGAASLCADAEIASAGVFFLIGATAERIV</sequence>
<evidence type="ECO:0000313" key="2">
    <source>
        <dbReference type="Proteomes" id="UP000287394"/>
    </source>
</evidence>
<keyword evidence="2" id="KW-1185">Reference proteome</keyword>
<protein>
    <submittedName>
        <fullName evidence="1">Uncharacterized protein</fullName>
    </submittedName>
</protein>